<evidence type="ECO:0000256" key="6">
    <source>
        <dbReference type="ARBA" id="ARBA00023040"/>
    </source>
</evidence>
<keyword evidence="3" id="KW-1003">Cell membrane</keyword>
<keyword evidence="8 14" id="KW-0675">Receptor</keyword>
<feature type="transmembrane region" description="Helical" evidence="12">
    <location>
        <begin position="207"/>
        <end position="232"/>
    </location>
</feature>
<comment type="subcellular location">
    <subcellularLocation>
        <location evidence="1">Cell membrane</location>
        <topology evidence="1">Multi-pass membrane protein</topology>
    </subcellularLocation>
</comment>
<evidence type="ECO:0000256" key="4">
    <source>
        <dbReference type="ARBA" id="ARBA00022692"/>
    </source>
</evidence>
<evidence type="ECO:0000256" key="9">
    <source>
        <dbReference type="ARBA" id="ARBA00023180"/>
    </source>
</evidence>
<feature type="domain" description="G-protein coupled receptors family 1 profile" evidence="13">
    <location>
        <begin position="1"/>
        <end position="260"/>
    </location>
</feature>
<proteinExistence type="inferred from homology"/>
<evidence type="ECO:0000256" key="2">
    <source>
        <dbReference type="ARBA" id="ARBA00010663"/>
    </source>
</evidence>
<evidence type="ECO:0000256" key="8">
    <source>
        <dbReference type="ARBA" id="ARBA00023170"/>
    </source>
</evidence>
<dbReference type="GO" id="GO:0007189">
    <property type="term" value="P:adenylate cyclase-activating G protein-coupled receptor signaling pathway"/>
    <property type="evidence" value="ECO:0007669"/>
    <property type="project" value="TreeGrafter"/>
</dbReference>
<evidence type="ECO:0000256" key="1">
    <source>
        <dbReference type="ARBA" id="ARBA00004651"/>
    </source>
</evidence>
<comment type="similarity">
    <text evidence="2">Belongs to the G-protein coupled receptor 1 family.</text>
</comment>
<feature type="transmembrane region" description="Helical" evidence="12">
    <location>
        <begin position="21"/>
        <end position="42"/>
    </location>
</feature>
<dbReference type="EMBL" id="JAHWGI010001440">
    <property type="protein sequence ID" value="KAK3932881.1"/>
    <property type="molecule type" value="Genomic_DNA"/>
</dbReference>
<keyword evidence="4 12" id="KW-0812">Transmembrane</keyword>
<keyword evidence="6" id="KW-0297">G-protein coupled receptor</keyword>
<dbReference type="AlphaFoldDB" id="A0AAE1IWN9"/>
<feature type="transmembrane region" description="Helical" evidence="12">
    <location>
        <begin position="62"/>
        <end position="86"/>
    </location>
</feature>
<dbReference type="PANTHER" id="PTHR11866:SF16">
    <property type="entry name" value="PROSTAGLANDIN E2 RECEPTOR EP4 SUBTYPE-LIKE PROTEIN"/>
    <property type="match status" value="1"/>
</dbReference>
<dbReference type="InterPro" id="IPR008365">
    <property type="entry name" value="Prostanoid_rcpt"/>
</dbReference>
<evidence type="ECO:0000256" key="10">
    <source>
        <dbReference type="ARBA" id="ARBA00023224"/>
    </source>
</evidence>
<evidence type="ECO:0000256" key="11">
    <source>
        <dbReference type="SAM" id="MobiDB-lite"/>
    </source>
</evidence>
<gene>
    <name evidence="14" type="ORF">KUF71_014858</name>
</gene>
<dbReference type="Proteomes" id="UP001219518">
    <property type="component" value="Unassembled WGS sequence"/>
</dbReference>
<evidence type="ECO:0000256" key="12">
    <source>
        <dbReference type="SAM" id="Phobius"/>
    </source>
</evidence>
<evidence type="ECO:0000313" key="15">
    <source>
        <dbReference type="Proteomes" id="UP001219518"/>
    </source>
</evidence>
<dbReference type="GO" id="GO:0004930">
    <property type="term" value="F:G protein-coupled receptor activity"/>
    <property type="evidence" value="ECO:0007669"/>
    <property type="project" value="UniProtKB-KW"/>
</dbReference>
<dbReference type="SUPFAM" id="SSF81321">
    <property type="entry name" value="Family A G protein-coupled receptor-like"/>
    <property type="match status" value="1"/>
</dbReference>
<evidence type="ECO:0000256" key="5">
    <source>
        <dbReference type="ARBA" id="ARBA00022989"/>
    </source>
</evidence>
<keyword evidence="10" id="KW-0807">Transducer</keyword>
<evidence type="ECO:0000256" key="7">
    <source>
        <dbReference type="ARBA" id="ARBA00023136"/>
    </source>
</evidence>
<reference evidence="14" key="2">
    <citation type="journal article" date="2023" name="BMC Genomics">
        <title>Pest status, molecular evolution, and epigenetic factors derived from the genome assembly of Frankliniella fusca, a thysanopteran phytovirus vector.</title>
        <authorList>
            <person name="Catto M.A."/>
            <person name="Labadie P.E."/>
            <person name="Jacobson A.L."/>
            <person name="Kennedy G.G."/>
            <person name="Srinivasan R."/>
            <person name="Hunt B.G."/>
        </authorList>
    </citation>
    <scope>NUCLEOTIDE SEQUENCE</scope>
    <source>
        <strain evidence="14">PL_HMW_Pooled</strain>
    </source>
</reference>
<dbReference type="CDD" id="cd00637">
    <property type="entry name" value="7tm_classA_rhodopsin-like"/>
    <property type="match status" value="1"/>
</dbReference>
<organism evidence="14 15">
    <name type="scientific">Frankliniella fusca</name>
    <dbReference type="NCBI Taxonomy" id="407009"/>
    <lineage>
        <taxon>Eukaryota</taxon>
        <taxon>Metazoa</taxon>
        <taxon>Ecdysozoa</taxon>
        <taxon>Arthropoda</taxon>
        <taxon>Hexapoda</taxon>
        <taxon>Insecta</taxon>
        <taxon>Pterygota</taxon>
        <taxon>Neoptera</taxon>
        <taxon>Paraneoptera</taxon>
        <taxon>Thysanoptera</taxon>
        <taxon>Terebrantia</taxon>
        <taxon>Thripoidea</taxon>
        <taxon>Thripidae</taxon>
        <taxon>Frankliniella</taxon>
    </lineage>
</organism>
<comment type="caution">
    <text evidence="14">The sequence shown here is derived from an EMBL/GenBank/DDBJ whole genome shotgun (WGS) entry which is preliminary data.</text>
</comment>
<dbReference type="InterPro" id="IPR017452">
    <property type="entry name" value="GPCR_Rhodpsn_7TM"/>
</dbReference>
<keyword evidence="9" id="KW-0325">Glycoprotein</keyword>
<keyword evidence="5 12" id="KW-1133">Transmembrane helix</keyword>
<evidence type="ECO:0000313" key="14">
    <source>
        <dbReference type="EMBL" id="KAK3932881.1"/>
    </source>
</evidence>
<dbReference type="PANTHER" id="PTHR11866">
    <property type="entry name" value="G-PROTEIN COUPLED RECEPTOR FAMILY 1 MEMBER"/>
    <property type="match status" value="1"/>
</dbReference>
<dbReference type="Gene3D" id="1.20.1070.10">
    <property type="entry name" value="Rhodopsin 7-helix transmembrane proteins"/>
    <property type="match status" value="1"/>
</dbReference>
<dbReference type="InterPro" id="IPR000276">
    <property type="entry name" value="GPCR_Rhodpsn"/>
</dbReference>
<sequence>MPTGRSNAPHITYHVVRRAIFSMWSLVLLLVSLPLFGFGLYYDPQERRCARYPHATKPVDVAYAYVYFTFGMLLIASILCCNLLVVRRLHHAGHASWGRVRARCRTIGAGAGPGPGPLSASGCYDGDPQPPRPRSRWALVRVLLLMRRGRPDVEEVEEAGEQAESQQQPPLIRRFSRSCQSRVRALHLQHSESVDSATHEETAFAKLMGFLCVLFVLCWLPQMIAIPITQLWPDWSPGKKFSRLADLSLLLHFTLDPFVYVLQSCTRRHHHKSVTPPAPAPAAPRHLPPHTPHTPGPGPGGGPGGGAVGHALAGAAATGAASAWPSSPAPAPGLDPQCQSYMRKLGSSLRLCGALAMCSCRSRSRSRGRRRQEGLPSDFNSRDLSLLQYHGNTSGITRSHHMPNSVAL</sequence>
<dbReference type="GO" id="GO:0005886">
    <property type="term" value="C:plasma membrane"/>
    <property type="evidence" value="ECO:0007669"/>
    <property type="project" value="UniProtKB-SubCell"/>
</dbReference>
<keyword evidence="15" id="KW-1185">Reference proteome</keyword>
<feature type="region of interest" description="Disordered" evidence="11">
    <location>
        <begin position="271"/>
        <end position="310"/>
    </location>
</feature>
<reference evidence="14" key="1">
    <citation type="submission" date="2021-07" db="EMBL/GenBank/DDBJ databases">
        <authorList>
            <person name="Catto M.A."/>
            <person name="Jacobson A."/>
            <person name="Kennedy G."/>
            <person name="Labadie P."/>
            <person name="Hunt B.G."/>
            <person name="Srinivasan R."/>
        </authorList>
    </citation>
    <scope>NUCLEOTIDE SEQUENCE</scope>
    <source>
        <strain evidence="14">PL_HMW_Pooled</strain>
        <tissue evidence="14">Head</tissue>
    </source>
</reference>
<feature type="transmembrane region" description="Helical" evidence="12">
    <location>
        <begin position="244"/>
        <end position="262"/>
    </location>
</feature>
<keyword evidence="7 12" id="KW-0472">Membrane</keyword>
<name>A0AAE1IWN9_9NEOP</name>
<accession>A0AAE1IWN9</accession>
<dbReference type="Pfam" id="PF00001">
    <property type="entry name" value="7tm_1"/>
    <property type="match status" value="1"/>
</dbReference>
<protein>
    <submittedName>
        <fullName evidence="14">Alpha-1A adrenergic receptor</fullName>
    </submittedName>
</protein>
<evidence type="ECO:0000256" key="3">
    <source>
        <dbReference type="ARBA" id="ARBA00022475"/>
    </source>
</evidence>
<evidence type="ECO:0000259" key="13">
    <source>
        <dbReference type="PROSITE" id="PS50262"/>
    </source>
</evidence>
<dbReference type="GO" id="GO:0007204">
    <property type="term" value="P:positive regulation of cytosolic calcium ion concentration"/>
    <property type="evidence" value="ECO:0007669"/>
    <property type="project" value="TreeGrafter"/>
</dbReference>
<feature type="compositionally biased region" description="Pro residues" evidence="11">
    <location>
        <begin position="289"/>
        <end position="300"/>
    </location>
</feature>
<dbReference type="PROSITE" id="PS50262">
    <property type="entry name" value="G_PROTEIN_RECEP_F1_2"/>
    <property type="match status" value="1"/>
</dbReference>